<sequence>MDVKTMGRRRCVIAICDTRRRRVKDVEVVVVGLGLYIKSWSVNVKKPAWGPEDRDLSQVKPRKLLSEGIKNKDTYTYMYLYMYKTKKMKMKERVGRIEKDALRRCEAAAGFKEEPTQDLRPK</sequence>
<reference evidence="1 2" key="1">
    <citation type="journal article" date="2021" name="J. Hered.">
        <title>A chromosome-level genome assembly of the parasitoid wasp, Cotesia glomerata (Hymenoptera: Braconidae).</title>
        <authorList>
            <person name="Pinto B.J."/>
            <person name="Weis J.J."/>
            <person name="Gamble T."/>
            <person name="Ode P.J."/>
            <person name="Paul R."/>
            <person name="Zaspel J.M."/>
        </authorList>
    </citation>
    <scope>NUCLEOTIDE SEQUENCE [LARGE SCALE GENOMIC DNA]</scope>
    <source>
        <strain evidence="1">CgM1</strain>
    </source>
</reference>
<keyword evidence="2" id="KW-1185">Reference proteome</keyword>
<comment type="caution">
    <text evidence="1">The sequence shown here is derived from an EMBL/GenBank/DDBJ whole genome shotgun (WGS) entry which is preliminary data.</text>
</comment>
<protein>
    <submittedName>
        <fullName evidence="1">Uncharacterized protein</fullName>
    </submittedName>
</protein>
<organism evidence="1 2">
    <name type="scientific">Cotesia glomerata</name>
    <name type="common">Lepidopteran parasitic wasp</name>
    <name type="synonym">Apanteles glomeratus</name>
    <dbReference type="NCBI Taxonomy" id="32391"/>
    <lineage>
        <taxon>Eukaryota</taxon>
        <taxon>Metazoa</taxon>
        <taxon>Ecdysozoa</taxon>
        <taxon>Arthropoda</taxon>
        <taxon>Hexapoda</taxon>
        <taxon>Insecta</taxon>
        <taxon>Pterygota</taxon>
        <taxon>Neoptera</taxon>
        <taxon>Endopterygota</taxon>
        <taxon>Hymenoptera</taxon>
        <taxon>Apocrita</taxon>
        <taxon>Ichneumonoidea</taxon>
        <taxon>Braconidae</taxon>
        <taxon>Microgastrinae</taxon>
        <taxon>Cotesia</taxon>
    </lineage>
</organism>
<evidence type="ECO:0000313" key="1">
    <source>
        <dbReference type="EMBL" id="KAH0535318.1"/>
    </source>
</evidence>
<gene>
    <name evidence="1" type="ORF">KQX54_015846</name>
</gene>
<accession>A0AAV7HEV1</accession>
<dbReference type="EMBL" id="JAHXZJ010002982">
    <property type="protein sequence ID" value="KAH0535318.1"/>
    <property type="molecule type" value="Genomic_DNA"/>
</dbReference>
<dbReference type="AlphaFoldDB" id="A0AAV7HEV1"/>
<evidence type="ECO:0000313" key="2">
    <source>
        <dbReference type="Proteomes" id="UP000826195"/>
    </source>
</evidence>
<dbReference type="Proteomes" id="UP000826195">
    <property type="component" value="Unassembled WGS sequence"/>
</dbReference>
<proteinExistence type="predicted"/>
<name>A0AAV7HEV1_COTGL</name>